<dbReference type="AlphaFoldDB" id="A0A4C1SXH0"/>
<keyword evidence="3" id="KW-1185">Reference proteome</keyword>
<keyword evidence="1" id="KW-0472">Membrane</keyword>
<protein>
    <submittedName>
        <fullName evidence="2">Uncharacterized protein</fullName>
    </submittedName>
</protein>
<gene>
    <name evidence="2" type="ORF">EVAR_5155_1</name>
</gene>
<feature type="transmembrane region" description="Helical" evidence="1">
    <location>
        <begin position="12"/>
        <end position="32"/>
    </location>
</feature>
<evidence type="ECO:0000313" key="3">
    <source>
        <dbReference type="Proteomes" id="UP000299102"/>
    </source>
</evidence>
<sequence length="100" mass="11533">MHGCVLDTRFFLCISLRALLQLYGLIFGYASLQPFRTETISRSVWDALRYRLNCPDLLGRIARDNLGFYFDPRTPQPRTPRMLLCNPVGPQLLRSQTTPT</sequence>
<keyword evidence="1" id="KW-1133">Transmembrane helix</keyword>
<keyword evidence="1" id="KW-0812">Transmembrane</keyword>
<dbReference type="EMBL" id="BGZK01000019">
    <property type="protein sequence ID" value="GBP05868.1"/>
    <property type="molecule type" value="Genomic_DNA"/>
</dbReference>
<accession>A0A4C1SXH0</accession>
<name>A0A4C1SXH0_EUMVA</name>
<evidence type="ECO:0000313" key="2">
    <source>
        <dbReference type="EMBL" id="GBP05868.1"/>
    </source>
</evidence>
<evidence type="ECO:0000256" key="1">
    <source>
        <dbReference type="SAM" id="Phobius"/>
    </source>
</evidence>
<organism evidence="2 3">
    <name type="scientific">Eumeta variegata</name>
    <name type="common">Bagworm moth</name>
    <name type="synonym">Eumeta japonica</name>
    <dbReference type="NCBI Taxonomy" id="151549"/>
    <lineage>
        <taxon>Eukaryota</taxon>
        <taxon>Metazoa</taxon>
        <taxon>Ecdysozoa</taxon>
        <taxon>Arthropoda</taxon>
        <taxon>Hexapoda</taxon>
        <taxon>Insecta</taxon>
        <taxon>Pterygota</taxon>
        <taxon>Neoptera</taxon>
        <taxon>Endopterygota</taxon>
        <taxon>Lepidoptera</taxon>
        <taxon>Glossata</taxon>
        <taxon>Ditrysia</taxon>
        <taxon>Tineoidea</taxon>
        <taxon>Psychidae</taxon>
        <taxon>Oiketicinae</taxon>
        <taxon>Eumeta</taxon>
    </lineage>
</organism>
<comment type="caution">
    <text evidence="2">The sequence shown here is derived from an EMBL/GenBank/DDBJ whole genome shotgun (WGS) entry which is preliminary data.</text>
</comment>
<reference evidence="2 3" key="1">
    <citation type="journal article" date="2019" name="Commun. Biol.">
        <title>The bagworm genome reveals a unique fibroin gene that provides high tensile strength.</title>
        <authorList>
            <person name="Kono N."/>
            <person name="Nakamura H."/>
            <person name="Ohtoshi R."/>
            <person name="Tomita M."/>
            <person name="Numata K."/>
            <person name="Arakawa K."/>
        </authorList>
    </citation>
    <scope>NUCLEOTIDE SEQUENCE [LARGE SCALE GENOMIC DNA]</scope>
</reference>
<dbReference type="Proteomes" id="UP000299102">
    <property type="component" value="Unassembled WGS sequence"/>
</dbReference>
<proteinExistence type="predicted"/>